<proteinExistence type="predicted"/>
<evidence type="ECO:0000313" key="1">
    <source>
        <dbReference type="EMBL" id="KAI4366124.1"/>
    </source>
</evidence>
<evidence type="ECO:0000313" key="2">
    <source>
        <dbReference type="Proteomes" id="UP001057402"/>
    </source>
</evidence>
<name>A0ACB9QLV2_9MYRT</name>
<gene>
    <name evidence="1" type="ORF">MLD38_022042</name>
</gene>
<sequence>MLLQKKPGTELMMVLEAEEEEKRVTDGVERNGTGVEVAVGIHEANIRGKSIETIWGGLEFNELEKTDGEEGSWMRGGLGWWVGVDRVGNGDVRFTPACGVADSLISFNFVGIASGAGVTREL</sequence>
<keyword evidence="2" id="KW-1185">Reference proteome</keyword>
<reference evidence="2" key="1">
    <citation type="journal article" date="2023" name="Front. Plant Sci.">
        <title>Chromosomal-level genome assembly of Melastoma candidum provides insights into trichome evolution.</title>
        <authorList>
            <person name="Zhong Y."/>
            <person name="Wu W."/>
            <person name="Sun C."/>
            <person name="Zou P."/>
            <person name="Liu Y."/>
            <person name="Dai S."/>
            <person name="Zhou R."/>
        </authorList>
    </citation>
    <scope>NUCLEOTIDE SEQUENCE [LARGE SCALE GENOMIC DNA]</scope>
</reference>
<accession>A0ACB9QLV2</accession>
<organism evidence="1 2">
    <name type="scientific">Melastoma candidum</name>
    <dbReference type="NCBI Taxonomy" id="119954"/>
    <lineage>
        <taxon>Eukaryota</taxon>
        <taxon>Viridiplantae</taxon>
        <taxon>Streptophyta</taxon>
        <taxon>Embryophyta</taxon>
        <taxon>Tracheophyta</taxon>
        <taxon>Spermatophyta</taxon>
        <taxon>Magnoliopsida</taxon>
        <taxon>eudicotyledons</taxon>
        <taxon>Gunneridae</taxon>
        <taxon>Pentapetalae</taxon>
        <taxon>rosids</taxon>
        <taxon>malvids</taxon>
        <taxon>Myrtales</taxon>
        <taxon>Melastomataceae</taxon>
        <taxon>Melastomatoideae</taxon>
        <taxon>Melastomateae</taxon>
        <taxon>Melastoma</taxon>
    </lineage>
</organism>
<dbReference type="EMBL" id="CM042885">
    <property type="protein sequence ID" value="KAI4366124.1"/>
    <property type="molecule type" value="Genomic_DNA"/>
</dbReference>
<dbReference type="Proteomes" id="UP001057402">
    <property type="component" value="Chromosome 6"/>
</dbReference>
<comment type="caution">
    <text evidence="1">The sequence shown here is derived from an EMBL/GenBank/DDBJ whole genome shotgun (WGS) entry which is preliminary data.</text>
</comment>
<protein>
    <submittedName>
        <fullName evidence="1">Uncharacterized protein</fullName>
    </submittedName>
</protein>